<protein>
    <recommendedName>
        <fullName evidence="1">Acyl-CoA dehydrogenase/oxidase N-terminal domain-containing protein</fullName>
    </recommendedName>
</protein>
<gene>
    <name evidence="2" type="ORF">IM811_017638</name>
</gene>
<dbReference type="Proteomes" id="UP000616885">
    <property type="component" value="Unassembled WGS sequence"/>
</dbReference>
<dbReference type="InterPro" id="IPR009100">
    <property type="entry name" value="AcylCoA_DH/oxidase_NM_dom_sf"/>
</dbReference>
<dbReference type="EMBL" id="JADCTT010000009">
    <property type="protein sequence ID" value="KAF9748133.1"/>
    <property type="molecule type" value="Genomic_DNA"/>
</dbReference>
<name>A0A8H7KEQ4_BIOOC</name>
<dbReference type="AlphaFoldDB" id="A0A8H7KEQ4"/>
<dbReference type="SUPFAM" id="SSF56645">
    <property type="entry name" value="Acyl-CoA dehydrogenase NM domain-like"/>
    <property type="match status" value="1"/>
</dbReference>
<evidence type="ECO:0000313" key="2">
    <source>
        <dbReference type="EMBL" id="KAF9748133.1"/>
    </source>
</evidence>
<dbReference type="InterPro" id="IPR013786">
    <property type="entry name" value="AcylCoA_DH/ox_N"/>
</dbReference>
<dbReference type="GO" id="GO:0016627">
    <property type="term" value="F:oxidoreductase activity, acting on the CH-CH group of donors"/>
    <property type="evidence" value="ECO:0007669"/>
    <property type="project" value="InterPro"/>
</dbReference>
<proteinExistence type="predicted"/>
<organism evidence="2 3">
    <name type="scientific">Bionectria ochroleuca</name>
    <name type="common">Gliocladium roseum</name>
    <dbReference type="NCBI Taxonomy" id="29856"/>
    <lineage>
        <taxon>Eukaryota</taxon>
        <taxon>Fungi</taxon>
        <taxon>Dikarya</taxon>
        <taxon>Ascomycota</taxon>
        <taxon>Pezizomycotina</taxon>
        <taxon>Sordariomycetes</taxon>
        <taxon>Hypocreomycetidae</taxon>
        <taxon>Hypocreales</taxon>
        <taxon>Bionectriaceae</taxon>
        <taxon>Clonostachys</taxon>
    </lineage>
</organism>
<evidence type="ECO:0000259" key="1">
    <source>
        <dbReference type="Pfam" id="PF02771"/>
    </source>
</evidence>
<comment type="caution">
    <text evidence="2">The sequence shown here is derived from an EMBL/GenBank/DDBJ whole genome shotgun (WGS) entry which is preliminary data.</text>
</comment>
<dbReference type="InterPro" id="IPR037069">
    <property type="entry name" value="AcylCoA_DH/ox_N_sf"/>
</dbReference>
<evidence type="ECO:0000313" key="3">
    <source>
        <dbReference type="Proteomes" id="UP000616885"/>
    </source>
</evidence>
<dbReference type="GO" id="GO:0050660">
    <property type="term" value="F:flavin adenine dinucleotide binding"/>
    <property type="evidence" value="ECO:0007669"/>
    <property type="project" value="InterPro"/>
</dbReference>
<sequence>MAGKTTISHPFGNPAPFAESDWYNVLESPYYNESHRKLRAFVRDYLEKHVVPIVEEWEETGEVPLEEIVRWARSGLAFQVMPEKCIGLPAGTPEKSIMRQVDQAD</sequence>
<reference evidence="2" key="1">
    <citation type="submission" date="2020-10" db="EMBL/GenBank/DDBJ databases">
        <title>High-Quality Genome Resource of Clonostachys rosea strain S41 by Oxford Nanopore Long-Read Sequencing.</title>
        <authorList>
            <person name="Wang H."/>
        </authorList>
    </citation>
    <scope>NUCLEOTIDE SEQUENCE</scope>
    <source>
        <strain evidence="2">S41</strain>
    </source>
</reference>
<accession>A0A8H7KEQ4</accession>
<dbReference type="Pfam" id="PF02771">
    <property type="entry name" value="Acyl-CoA_dh_N"/>
    <property type="match status" value="1"/>
</dbReference>
<feature type="domain" description="Acyl-CoA dehydrogenase/oxidase N-terminal" evidence="1">
    <location>
        <begin position="32"/>
        <end position="97"/>
    </location>
</feature>
<dbReference type="Gene3D" id="1.10.540.10">
    <property type="entry name" value="Acyl-CoA dehydrogenase/oxidase, N-terminal domain"/>
    <property type="match status" value="1"/>
</dbReference>